<dbReference type="InterPro" id="IPR002781">
    <property type="entry name" value="TM_pro_TauE-like"/>
</dbReference>
<feature type="transmembrane region" description="Helical" evidence="8">
    <location>
        <begin position="141"/>
        <end position="170"/>
    </location>
</feature>
<comment type="subcellular location">
    <subcellularLocation>
        <location evidence="1 8">Cell membrane</location>
        <topology evidence="1 8">Multi-pass membrane protein</topology>
    </subcellularLocation>
</comment>
<dbReference type="GO" id="GO:0005886">
    <property type="term" value="C:plasma membrane"/>
    <property type="evidence" value="ECO:0007669"/>
    <property type="project" value="UniProtKB-SubCell"/>
</dbReference>
<keyword evidence="10" id="KW-1185">Reference proteome</keyword>
<evidence type="ECO:0000256" key="2">
    <source>
        <dbReference type="ARBA" id="ARBA00009142"/>
    </source>
</evidence>
<organism evidence="9 10">
    <name type="scientific">Salinicoccus cyprini</name>
    <dbReference type="NCBI Taxonomy" id="2493691"/>
    <lineage>
        <taxon>Bacteria</taxon>
        <taxon>Bacillati</taxon>
        <taxon>Bacillota</taxon>
        <taxon>Bacilli</taxon>
        <taxon>Bacillales</taxon>
        <taxon>Staphylococcaceae</taxon>
        <taxon>Salinicoccus</taxon>
    </lineage>
</organism>
<dbReference type="PANTHER" id="PTHR30269">
    <property type="entry name" value="TRANSMEMBRANE PROTEIN YFCA"/>
    <property type="match status" value="1"/>
</dbReference>
<evidence type="ECO:0000313" key="9">
    <source>
        <dbReference type="EMBL" id="TVT29707.1"/>
    </source>
</evidence>
<evidence type="ECO:0000256" key="7">
    <source>
        <dbReference type="ARBA" id="ARBA00023136"/>
    </source>
</evidence>
<evidence type="ECO:0000256" key="8">
    <source>
        <dbReference type="RuleBase" id="RU363041"/>
    </source>
</evidence>
<reference evidence="9 10" key="1">
    <citation type="submission" date="2019-07" db="EMBL/GenBank/DDBJ databases">
        <title>Salinicoccus cyprini sp. nov., isolated from gastro-intestinal tract of mirror carp, Cyprinus carpio var. specularis, collected from Gobind Sagar Reservoir, Himachal Pradesh, India.</title>
        <authorList>
            <person name="Talwar C."/>
            <person name="Singh A.K."/>
            <person name="Lal R."/>
            <person name="Negi R.K."/>
        </authorList>
    </citation>
    <scope>NUCLEOTIDE SEQUENCE [LARGE SCALE GENOMIC DNA]</scope>
    <source>
        <strain evidence="9 10">CT19</strain>
    </source>
</reference>
<evidence type="ECO:0000256" key="4">
    <source>
        <dbReference type="ARBA" id="ARBA00022475"/>
    </source>
</evidence>
<dbReference type="Pfam" id="PF01925">
    <property type="entry name" value="TauE"/>
    <property type="match status" value="1"/>
</dbReference>
<accession>A0A558AZP3</accession>
<protein>
    <recommendedName>
        <fullName evidence="8">Probable membrane transporter protein</fullName>
    </recommendedName>
</protein>
<keyword evidence="7 8" id="KW-0472">Membrane</keyword>
<dbReference type="InterPro" id="IPR052017">
    <property type="entry name" value="TSUP"/>
</dbReference>
<dbReference type="AlphaFoldDB" id="A0A558AZP3"/>
<keyword evidence="3" id="KW-0813">Transport</keyword>
<name>A0A558AZP3_9STAP</name>
<keyword evidence="6 8" id="KW-1133">Transmembrane helix</keyword>
<comment type="similarity">
    <text evidence="2 8">Belongs to the 4-toluene sulfonate uptake permease (TSUP) (TC 2.A.102) family.</text>
</comment>
<keyword evidence="4 8" id="KW-1003">Cell membrane</keyword>
<sequence length="257" mass="27525">MPEIELSTLLLVIAFGFLAAFIDSVVGGGGLVSIPALLATGMSPATALGTNKLASSFGSLTSSLKFLRARHVDFRLVMKLFPLSFLLSVGGALLAVQMPGELLKPLVLVMLIFVLVYTLVNKDWGGMEKKMVFTSRKVAILILFVLIIGFYDGFMGGGTGSFLMFLMLFTGFDFLRSAGNAKVLNFASNIGGLLLFIIMGEVSYTYGFVMAGSMILGSYTGAHMAISKGVGYVKALFIIVTTILIIKNLYDFFLSGI</sequence>
<dbReference type="RefSeq" id="WP_145286848.1">
    <property type="nucleotide sequence ID" value="NZ_VMSJ01000001.1"/>
</dbReference>
<comment type="caution">
    <text evidence="9">The sequence shown here is derived from an EMBL/GenBank/DDBJ whole genome shotgun (WGS) entry which is preliminary data.</text>
</comment>
<evidence type="ECO:0000313" key="10">
    <source>
        <dbReference type="Proteomes" id="UP000315103"/>
    </source>
</evidence>
<feature type="transmembrane region" description="Helical" evidence="8">
    <location>
        <begin position="76"/>
        <end position="96"/>
    </location>
</feature>
<feature type="transmembrane region" description="Helical" evidence="8">
    <location>
        <begin position="6"/>
        <end position="32"/>
    </location>
</feature>
<evidence type="ECO:0000256" key="3">
    <source>
        <dbReference type="ARBA" id="ARBA00022448"/>
    </source>
</evidence>
<feature type="transmembrane region" description="Helical" evidence="8">
    <location>
        <begin position="190"/>
        <end position="217"/>
    </location>
</feature>
<evidence type="ECO:0000256" key="5">
    <source>
        <dbReference type="ARBA" id="ARBA00022692"/>
    </source>
</evidence>
<gene>
    <name evidence="9" type="ORF">FO441_05345</name>
</gene>
<evidence type="ECO:0000256" key="1">
    <source>
        <dbReference type="ARBA" id="ARBA00004651"/>
    </source>
</evidence>
<evidence type="ECO:0000256" key="6">
    <source>
        <dbReference type="ARBA" id="ARBA00022989"/>
    </source>
</evidence>
<dbReference type="PANTHER" id="PTHR30269:SF0">
    <property type="entry name" value="MEMBRANE TRANSPORTER PROTEIN YFCA-RELATED"/>
    <property type="match status" value="1"/>
</dbReference>
<keyword evidence="5 8" id="KW-0812">Transmembrane</keyword>
<feature type="transmembrane region" description="Helical" evidence="8">
    <location>
        <begin position="102"/>
        <end position="120"/>
    </location>
</feature>
<feature type="transmembrane region" description="Helical" evidence="8">
    <location>
        <begin position="229"/>
        <end position="250"/>
    </location>
</feature>
<dbReference type="EMBL" id="VMSJ01000001">
    <property type="protein sequence ID" value="TVT29707.1"/>
    <property type="molecule type" value="Genomic_DNA"/>
</dbReference>
<dbReference type="OrthoDB" id="554695at2"/>
<dbReference type="Proteomes" id="UP000315103">
    <property type="component" value="Unassembled WGS sequence"/>
</dbReference>
<proteinExistence type="inferred from homology"/>